<sequence>MKLKNCDYKTFLKDVSNKKVVCFGVGKMLSEMQEEFINTPIKQIIGITDNNHSQWYSKKTVFGEELEVLPPSIMFTLLNEDIVILITSNACLEIVQQLESVINNSTTCYIFPFLRSLQQDKDALNASKNRIIIRNNQPNIPKKIHYTWFSGQKMPESMIKCKESWKKYCPDYQIIEWNQENYDVTKCKYMQQAIENKKWGFAGDYARLDLIYKYGGIYLDLDVELVKNLDELLYNEAYASFESTKFVNFGSGFGAVAGFSLLKEMMSEYERIDFVDSNGLLNLAASPVYQTKVLEKLGLRRNGSMQLISGMTIYPFDFLCAQSVLTGIIYQTENTHSIHRFAASWMEDIVVEERNKKLELLRKISI</sequence>
<keyword evidence="2" id="KW-1185">Reference proteome</keyword>
<gene>
    <name evidence="1" type="ORF">acsn021_05240</name>
</gene>
<evidence type="ECO:0000313" key="2">
    <source>
        <dbReference type="Proteomes" id="UP000515561"/>
    </source>
</evidence>
<evidence type="ECO:0000313" key="1">
    <source>
        <dbReference type="EMBL" id="BCJ92955.1"/>
    </source>
</evidence>
<dbReference type="SUPFAM" id="SSF53448">
    <property type="entry name" value="Nucleotide-diphospho-sugar transferases"/>
    <property type="match status" value="1"/>
</dbReference>
<dbReference type="InterPro" id="IPR007577">
    <property type="entry name" value="GlycoTrfase_DXD_sugar-bd_CS"/>
</dbReference>
<dbReference type="InterPro" id="IPR029044">
    <property type="entry name" value="Nucleotide-diphossugar_trans"/>
</dbReference>
<dbReference type="PANTHER" id="PTHR32385:SF15">
    <property type="entry name" value="INOSITOL PHOSPHOCERAMIDE MANNOSYLTRANSFERASE 1"/>
    <property type="match status" value="1"/>
</dbReference>
<dbReference type="Proteomes" id="UP000515561">
    <property type="component" value="Chromosome"/>
</dbReference>
<dbReference type="Pfam" id="PF04488">
    <property type="entry name" value="Gly_transf_sug"/>
    <property type="match status" value="1"/>
</dbReference>
<proteinExistence type="predicted"/>
<dbReference type="KEGG" id="acel:acsn021_05240"/>
<dbReference type="RefSeq" id="WP_184092625.1">
    <property type="nucleotide sequence ID" value="NZ_AP023367.1"/>
</dbReference>
<organism evidence="1 2">
    <name type="scientific">Anaerocolumna cellulosilytica</name>
    <dbReference type="NCBI Taxonomy" id="433286"/>
    <lineage>
        <taxon>Bacteria</taxon>
        <taxon>Bacillati</taxon>
        <taxon>Bacillota</taxon>
        <taxon>Clostridia</taxon>
        <taxon>Lachnospirales</taxon>
        <taxon>Lachnospiraceae</taxon>
        <taxon>Anaerocolumna</taxon>
    </lineage>
</organism>
<dbReference type="AlphaFoldDB" id="A0A6S6R018"/>
<protein>
    <submittedName>
        <fullName evidence="1">Uncharacterized protein</fullName>
    </submittedName>
</protein>
<name>A0A6S6R018_9FIRM</name>
<dbReference type="GO" id="GO:0051999">
    <property type="term" value="P:mannosyl-inositol phosphorylceramide biosynthetic process"/>
    <property type="evidence" value="ECO:0007669"/>
    <property type="project" value="TreeGrafter"/>
</dbReference>
<dbReference type="InterPro" id="IPR051706">
    <property type="entry name" value="Glycosyltransferase_domain"/>
</dbReference>
<dbReference type="GO" id="GO:0000030">
    <property type="term" value="F:mannosyltransferase activity"/>
    <property type="evidence" value="ECO:0007669"/>
    <property type="project" value="TreeGrafter"/>
</dbReference>
<dbReference type="Gene3D" id="3.90.550.20">
    <property type="match status" value="1"/>
</dbReference>
<dbReference type="PANTHER" id="PTHR32385">
    <property type="entry name" value="MANNOSYL PHOSPHORYLINOSITOL CERAMIDE SYNTHASE"/>
    <property type="match status" value="1"/>
</dbReference>
<dbReference type="EMBL" id="AP023367">
    <property type="protein sequence ID" value="BCJ92955.1"/>
    <property type="molecule type" value="Genomic_DNA"/>
</dbReference>
<reference evidence="1 2" key="1">
    <citation type="journal article" date="2016" name="Int. J. Syst. Evol. Microbiol.">
        <title>Descriptions of Anaerotaenia torta gen. nov., sp. nov. and Anaerocolumna cellulosilytica gen. nov., sp. nov. isolated from a methanogenic reactor of cattle waste.</title>
        <authorList>
            <person name="Uek A."/>
            <person name="Ohtaki Y."/>
            <person name="Kaku N."/>
            <person name="Ueki K."/>
        </authorList>
    </citation>
    <scope>NUCLEOTIDE SEQUENCE [LARGE SCALE GENOMIC DNA]</scope>
    <source>
        <strain evidence="1 2">SN021</strain>
    </source>
</reference>
<dbReference type="GO" id="GO:0016020">
    <property type="term" value="C:membrane"/>
    <property type="evidence" value="ECO:0007669"/>
    <property type="project" value="GOC"/>
</dbReference>
<accession>A0A6S6R018</accession>